<dbReference type="PANTHER" id="PTHR43639:SF1">
    <property type="entry name" value="SHORT-CHAIN DEHYDROGENASE_REDUCTASE FAMILY PROTEIN"/>
    <property type="match status" value="1"/>
</dbReference>
<dbReference type="Gene3D" id="3.40.50.720">
    <property type="entry name" value="NAD(P)-binding Rossmann-like Domain"/>
    <property type="match status" value="1"/>
</dbReference>
<dbReference type="RefSeq" id="WP_304374510.1">
    <property type="nucleotide sequence ID" value="NZ_JAUOZU010000001.1"/>
</dbReference>
<protein>
    <submittedName>
        <fullName evidence="4">SDR family oxidoreductase</fullName>
        <ecNumber evidence="4">1.-.-.-</ecNumber>
    </submittedName>
</protein>
<dbReference type="Proteomes" id="UP001174932">
    <property type="component" value="Unassembled WGS sequence"/>
</dbReference>
<dbReference type="PRINTS" id="PR00081">
    <property type="entry name" value="GDHRDH"/>
</dbReference>
<keyword evidence="5" id="KW-1185">Reference proteome</keyword>
<accession>A0ABT8YG23</accession>
<dbReference type="GO" id="GO:0016491">
    <property type="term" value="F:oxidoreductase activity"/>
    <property type="evidence" value="ECO:0007669"/>
    <property type="project" value="UniProtKB-KW"/>
</dbReference>
<evidence type="ECO:0000259" key="3">
    <source>
        <dbReference type="SMART" id="SM00822"/>
    </source>
</evidence>
<dbReference type="PANTHER" id="PTHR43639">
    <property type="entry name" value="OXIDOREDUCTASE, SHORT-CHAIN DEHYDROGENASE/REDUCTASE FAMILY (AFU_ORTHOLOGUE AFUA_5G02870)"/>
    <property type="match status" value="1"/>
</dbReference>
<sequence>MANQPVRYPDLENASILITGGASGIGAALVESFCAQGARVAFIDRDREAAERLCRAIAEAGLARPAFHACDLRDIERLRAIVDMVAEDQDGLRVLVNNAGFDERHDYRNVSPDYWDDNQNINLRPVFFSIQAAAPHMKANGGGSIISFSSIAYMMNLPGMPSYLTAKAAIIGLTKGMAGELGPDGIRVNAILPGMVLTERQKRLWINDEAAASHRARQCLDRSLGPEDMVGPCLFLASNASSAITAQSLIVDGGYM</sequence>
<reference evidence="4" key="1">
    <citation type="journal article" date="2015" name="Int. J. Syst. Evol. Microbiol.">
        <title>Rhizobium alvei sp. nov., isolated from a freshwater river.</title>
        <authorList>
            <person name="Sheu S.Y."/>
            <person name="Huang H.W."/>
            <person name="Young C.C."/>
            <person name="Chen W.M."/>
        </authorList>
    </citation>
    <scope>NUCLEOTIDE SEQUENCE</scope>
    <source>
        <strain evidence="4">TNR-22</strain>
    </source>
</reference>
<dbReference type="InterPro" id="IPR002347">
    <property type="entry name" value="SDR_fam"/>
</dbReference>
<dbReference type="InterPro" id="IPR057326">
    <property type="entry name" value="KR_dom"/>
</dbReference>
<evidence type="ECO:0000313" key="4">
    <source>
        <dbReference type="EMBL" id="MDO6962626.1"/>
    </source>
</evidence>
<comment type="similarity">
    <text evidence="1">Belongs to the short-chain dehydrogenases/reductases (SDR) family.</text>
</comment>
<dbReference type="EMBL" id="JAUOZU010000001">
    <property type="protein sequence ID" value="MDO6962626.1"/>
    <property type="molecule type" value="Genomic_DNA"/>
</dbReference>
<dbReference type="SMART" id="SM00822">
    <property type="entry name" value="PKS_KR"/>
    <property type="match status" value="1"/>
</dbReference>
<reference evidence="4" key="2">
    <citation type="submission" date="2023-07" db="EMBL/GenBank/DDBJ databases">
        <authorList>
            <person name="Shen H."/>
        </authorList>
    </citation>
    <scope>NUCLEOTIDE SEQUENCE</scope>
    <source>
        <strain evidence="4">TNR-22</strain>
    </source>
</reference>
<proteinExistence type="inferred from homology"/>
<evidence type="ECO:0000256" key="2">
    <source>
        <dbReference type="ARBA" id="ARBA00023002"/>
    </source>
</evidence>
<dbReference type="EC" id="1.-.-.-" evidence="4"/>
<dbReference type="CDD" id="cd05233">
    <property type="entry name" value="SDR_c"/>
    <property type="match status" value="1"/>
</dbReference>
<dbReference type="SUPFAM" id="SSF51735">
    <property type="entry name" value="NAD(P)-binding Rossmann-fold domains"/>
    <property type="match status" value="1"/>
</dbReference>
<dbReference type="Pfam" id="PF13561">
    <property type="entry name" value="adh_short_C2"/>
    <property type="match status" value="1"/>
</dbReference>
<keyword evidence="2 4" id="KW-0560">Oxidoreductase</keyword>
<dbReference type="InterPro" id="IPR036291">
    <property type="entry name" value="NAD(P)-bd_dom_sf"/>
</dbReference>
<comment type="caution">
    <text evidence="4">The sequence shown here is derived from an EMBL/GenBank/DDBJ whole genome shotgun (WGS) entry which is preliminary data.</text>
</comment>
<evidence type="ECO:0000256" key="1">
    <source>
        <dbReference type="ARBA" id="ARBA00006484"/>
    </source>
</evidence>
<feature type="domain" description="Ketoreductase" evidence="3">
    <location>
        <begin position="14"/>
        <end position="194"/>
    </location>
</feature>
<gene>
    <name evidence="4" type="ORF">Q4481_01580</name>
</gene>
<name>A0ABT8YG23_9HYPH</name>
<organism evidence="4 5">
    <name type="scientific">Rhizobium alvei</name>
    <dbReference type="NCBI Taxonomy" id="1132659"/>
    <lineage>
        <taxon>Bacteria</taxon>
        <taxon>Pseudomonadati</taxon>
        <taxon>Pseudomonadota</taxon>
        <taxon>Alphaproteobacteria</taxon>
        <taxon>Hyphomicrobiales</taxon>
        <taxon>Rhizobiaceae</taxon>
        <taxon>Rhizobium/Agrobacterium group</taxon>
        <taxon>Rhizobium</taxon>
    </lineage>
</organism>
<evidence type="ECO:0000313" key="5">
    <source>
        <dbReference type="Proteomes" id="UP001174932"/>
    </source>
</evidence>
<dbReference type="PRINTS" id="PR00080">
    <property type="entry name" value="SDRFAMILY"/>
</dbReference>